<dbReference type="InterPro" id="IPR008936">
    <property type="entry name" value="Rho_GTPase_activation_prot"/>
</dbReference>
<feature type="signal peptide" evidence="2">
    <location>
        <begin position="1"/>
        <end position="20"/>
    </location>
</feature>
<dbReference type="GeneID" id="106468173"/>
<dbReference type="Proteomes" id="UP000694941">
    <property type="component" value="Unplaced"/>
</dbReference>
<accession>A0ABM1BKW7</accession>
<dbReference type="Gene3D" id="1.10.150.50">
    <property type="entry name" value="Transcription Factor, Ets-1"/>
    <property type="match status" value="1"/>
</dbReference>
<gene>
    <name evidence="6" type="primary">LOC106468173</name>
</gene>
<feature type="domain" description="SAM" evidence="3">
    <location>
        <begin position="36"/>
        <end position="99"/>
    </location>
</feature>
<evidence type="ECO:0000259" key="4">
    <source>
        <dbReference type="PROSITE" id="PS50238"/>
    </source>
</evidence>
<organism evidence="5 6">
    <name type="scientific">Limulus polyphemus</name>
    <name type="common">Atlantic horseshoe crab</name>
    <dbReference type="NCBI Taxonomy" id="6850"/>
    <lineage>
        <taxon>Eukaryota</taxon>
        <taxon>Metazoa</taxon>
        <taxon>Ecdysozoa</taxon>
        <taxon>Arthropoda</taxon>
        <taxon>Chelicerata</taxon>
        <taxon>Merostomata</taxon>
        <taxon>Xiphosura</taxon>
        <taxon>Limulidae</taxon>
        <taxon>Limulus</taxon>
    </lineage>
</organism>
<dbReference type="SUPFAM" id="SSF48350">
    <property type="entry name" value="GTPase activation domain, GAP"/>
    <property type="match status" value="1"/>
</dbReference>
<evidence type="ECO:0000313" key="5">
    <source>
        <dbReference type="Proteomes" id="UP000694941"/>
    </source>
</evidence>
<evidence type="ECO:0000313" key="6">
    <source>
        <dbReference type="RefSeq" id="XP_013784039.1"/>
    </source>
</evidence>
<protein>
    <submittedName>
        <fullName evidence="6">Beta-chimaerin-like</fullName>
    </submittedName>
</protein>
<dbReference type="Pfam" id="PF07647">
    <property type="entry name" value="SAM_2"/>
    <property type="match status" value="1"/>
</dbReference>
<keyword evidence="5" id="KW-1185">Reference proteome</keyword>
<dbReference type="PROSITE" id="PS50105">
    <property type="entry name" value="SAM_DOMAIN"/>
    <property type="match status" value="1"/>
</dbReference>
<proteinExistence type="predicted"/>
<dbReference type="InterPro" id="IPR001660">
    <property type="entry name" value="SAM"/>
</dbReference>
<dbReference type="SMART" id="SM00324">
    <property type="entry name" value="RhoGAP"/>
    <property type="match status" value="1"/>
</dbReference>
<keyword evidence="2" id="KW-0732">Signal</keyword>
<dbReference type="SMART" id="SM00454">
    <property type="entry name" value="SAM"/>
    <property type="match status" value="1"/>
</dbReference>
<dbReference type="InterPro" id="IPR000198">
    <property type="entry name" value="RhoGAP_dom"/>
</dbReference>
<name>A0ABM1BKW7_LIMPO</name>
<evidence type="ECO:0000256" key="2">
    <source>
        <dbReference type="SAM" id="SignalP"/>
    </source>
</evidence>
<evidence type="ECO:0000256" key="1">
    <source>
        <dbReference type="ARBA" id="ARBA00022468"/>
    </source>
</evidence>
<dbReference type="PANTHER" id="PTHR46075">
    <property type="entry name" value="CHIMERIN FAMILY MEMBER"/>
    <property type="match status" value="1"/>
</dbReference>
<dbReference type="PANTHER" id="PTHR46075:SF5">
    <property type="entry name" value="PHOSPHATIDYLINOSITOL 3-KINASE REGULATORY SUBUNIT ALPHA"/>
    <property type="match status" value="1"/>
</dbReference>
<dbReference type="InterPro" id="IPR051854">
    <property type="entry name" value="Rho-type_GAP"/>
</dbReference>
<dbReference type="InterPro" id="IPR013761">
    <property type="entry name" value="SAM/pointed_sf"/>
</dbReference>
<dbReference type="RefSeq" id="XP_013784039.1">
    <property type="nucleotide sequence ID" value="XM_013928585.1"/>
</dbReference>
<dbReference type="CDD" id="cd00159">
    <property type="entry name" value="RhoGAP"/>
    <property type="match status" value="1"/>
</dbReference>
<sequence length="448" mass="51274">MVLFMCTFLFKSLIINTVLSSDEDYEVLKDEPSIPWSAANVAEWVAASNLYHYAEIFGFKNIRGSDLFLLDKEKLFNMGVQDEFHQKAILVCIDELCRAKEELRSMDDFQNFANVFCSENYVSPQVAHQDKCDKCHVCLKGVVRDELKCQECGCHKICIATGLPPCQTSKSQKSHLPFRPPKVFGQDLTTSFDATKLSAPKVVLLCLQEIEEQGKRNKSIDLYKVFMCSSSSEAVNELKDKFDKDVNNVDLQNYELGCVAGALKKYLRELPNPVIPVESYETFLEASKIRNDDQCSRRLNQLVQQLPVHHRFTLQTIMSFFCRLCWLQYIRGIRESPTLLTKMMCHLFLRPPLEHIIQIVHNIEAHVRIVDLLLRKCDWGEKMPVFDPATAYPPCCLSDISSHLPSEALIASTTNSEGDNINLAANTAEEYNTLEEAEWYWGDITRWV</sequence>
<dbReference type="PROSITE" id="PS50238">
    <property type="entry name" value="RHOGAP"/>
    <property type="match status" value="1"/>
</dbReference>
<dbReference type="Pfam" id="PF00620">
    <property type="entry name" value="RhoGAP"/>
    <property type="match status" value="1"/>
</dbReference>
<dbReference type="Gene3D" id="1.10.555.10">
    <property type="entry name" value="Rho GTPase activation protein"/>
    <property type="match status" value="1"/>
</dbReference>
<feature type="domain" description="Rho-GAP" evidence="4">
    <location>
        <begin position="186"/>
        <end position="381"/>
    </location>
</feature>
<reference evidence="6" key="1">
    <citation type="submission" date="2025-08" db="UniProtKB">
        <authorList>
            <consortium name="RefSeq"/>
        </authorList>
    </citation>
    <scope>IDENTIFICATION</scope>
    <source>
        <tissue evidence="6">Muscle</tissue>
    </source>
</reference>
<dbReference type="SUPFAM" id="SSF47769">
    <property type="entry name" value="SAM/Pointed domain"/>
    <property type="match status" value="1"/>
</dbReference>
<evidence type="ECO:0000259" key="3">
    <source>
        <dbReference type="PROSITE" id="PS50105"/>
    </source>
</evidence>
<keyword evidence="1" id="KW-0343">GTPase activation</keyword>
<feature type="chain" id="PRO_5047432813" evidence="2">
    <location>
        <begin position="21"/>
        <end position="448"/>
    </location>
</feature>